<evidence type="ECO:0000313" key="2">
    <source>
        <dbReference type="EMBL" id="PMD34416.1"/>
    </source>
</evidence>
<organism evidence="2 3">
    <name type="scientific">Hyaloscypha variabilis (strain UAMH 11265 / GT02V1 / F)</name>
    <name type="common">Meliniomyces variabilis</name>
    <dbReference type="NCBI Taxonomy" id="1149755"/>
    <lineage>
        <taxon>Eukaryota</taxon>
        <taxon>Fungi</taxon>
        <taxon>Dikarya</taxon>
        <taxon>Ascomycota</taxon>
        <taxon>Pezizomycotina</taxon>
        <taxon>Leotiomycetes</taxon>
        <taxon>Helotiales</taxon>
        <taxon>Hyaloscyphaceae</taxon>
        <taxon>Hyaloscypha</taxon>
        <taxon>Hyaloscypha variabilis</taxon>
    </lineage>
</organism>
<evidence type="ECO:0000313" key="3">
    <source>
        <dbReference type="Proteomes" id="UP000235786"/>
    </source>
</evidence>
<sequence length="185" mass="21458">MDATAEASLSPASRLFPFENDIDDFPEFVEAENQNTLYIRDLDYTKREIRLLRFEPGQDYNGPIRLYTRYTTLDVVKNLYEALSYTWNNPIPKGSRIPSKSSQTAVEPPYVEIFVNTQRFKVTPNLYFALCRIRQKVATSGPHPYLWVDTICINQSNLQERTGQLRLMGDIYAYASEVIIWLGEE</sequence>
<dbReference type="EMBL" id="KZ613954">
    <property type="protein sequence ID" value="PMD34416.1"/>
    <property type="molecule type" value="Genomic_DNA"/>
</dbReference>
<dbReference type="PANTHER" id="PTHR24148">
    <property type="entry name" value="ANKYRIN REPEAT DOMAIN-CONTAINING PROTEIN 39 HOMOLOG-RELATED"/>
    <property type="match status" value="1"/>
</dbReference>
<evidence type="ECO:0000259" key="1">
    <source>
        <dbReference type="Pfam" id="PF06985"/>
    </source>
</evidence>
<accession>A0A2J6R7D2</accession>
<reference evidence="2 3" key="1">
    <citation type="submission" date="2016-04" db="EMBL/GenBank/DDBJ databases">
        <title>A degradative enzymes factory behind the ericoid mycorrhizal symbiosis.</title>
        <authorList>
            <consortium name="DOE Joint Genome Institute"/>
            <person name="Martino E."/>
            <person name="Morin E."/>
            <person name="Grelet G."/>
            <person name="Kuo A."/>
            <person name="Kohler A."/>
            <person name="Daghino S."/>
            <person name="Barry K."/>
            <person name="Choi C."/>
            <person name="Cichocki N."/>
            <person name="Clum A."/>
            <person name="Copeland A."/>
            <person name="Hainaut M."/>
            <person name="Haridas S."/>
            <person name="Labutti K."/>
            <person name="Lindquist E."/>
            <person name="Lipzen A."/>
            <person name="Khouja H.-R."/>
            <person name="Murat C."/>
            <person name="Ohm R."/>
            <person name="Olson A."/>
            <person name="Spatafora J."/>
            <person name="Veneault-Fourrey C."/>
            <person name="Henrissat B."/>
            <person name="Grigoriev I."/>
            <person name="Martin F."/>
            <person name="Perotto S."/>
        </authorList>
    </citation>
    <scope>NUCLEOTIDE SEQUENCE [LARGE SCALE GENOMIC DNA]</scope>
    <source>
        <strain evidence="2 3">F</strain>
    </source>
</reference>
<protein>
    <recommendedName>
        <fullName evidence="1">Heterokaryon incompatibility domain-containing protein</fullName>
    </recommendedName>
</protein>
<feature type="non-terminal residue" evidence="2">
    <location>
        <position position="185"/>
    </location>
</feature>
<dbReference type="PANTHER" id="PTHR24148:SF73">
    <property type="entry name" value="HET DOMAIN PROTEIN (AFU_ORTHOLOGUE AFUA_8G01020)"/>
    <property type="match status" value="1"/>
</dbReference>
<dbReference type="STRING" id="1149755.A0A2J6R7D2"/>
<feature type="domain" description="Heterokaryon incompatibility" evidence="1">
    <location>
        <begin position="80"/>
        <end position="185"/>
    </location>
</feature>
<keyword evidence="3" id="KW-1185">Reference proteome</keyword>
<dbReference type="OrthoDB" id="2157530at2759"/>
<dbReference type="AlphaFoldDB" id="A0A2J6R7D2"/>
<dbReference type="Proteomes" id="UP000235786">
    <property type="component" value="Unassembled WGS sequence"/>
</dbReference>
<name>A0A2J6R7D2_HYAVF</name>
<dbReference type="InterPro" id="IPR010730">
    <property type="entry name" value="HET"/>
</dbReference>
<dbReference type="Pfam" id="PF06985">
    <property type="entry name" value="HET"/>
    <property type="match status" value="1"/>
</dbReference>
<dbReference type="InterPro" id="IPR052895">
    <property type="entry name" value="HetReg/Transcr_Mod"/>
</dbReference>
<gene>
    <name evidence="2" type="ORF">L207DRAFT_437305</name>
</gene>
<proteinExistence type="predicted"/>